<organism evidence="2 3">
    <name type="scientific">Micromonospora sicca</name>
    <dbReference type="NCBI Taxonomy" id="2202420"/>
    <lineage>
        <taxon>Bacteria</taxon>
        <taxon>Bacillati</taxon>
        <taxon>Actinomycetota</taxon>
        <taxon>Actinomycetes</taxon>
        <taxon>Micromonosporales</taxon>
        <taxon>Micromonosporaceae</taxon>
        <taxon>Micromonospora</taxon>
    </lineage>
</organism>
<evidence type="ECO:0000313" key="2">
    <source>
        <dbReference type="EMBL" id="MDZ5494029.1"/>
    </source>
</evidence>
<feature type="transmembrane region" description="Helical" evidence="1">
    <location>
        <begin position="61"/>
        <end position="77"/>
    </location>
</feature>
<evidence type="ECO:0008006" key="4">
    <source>
        <dbReference type="Google" id="ProtNLM"/>
    </source>
</evidence>
<evidence type="ECO:0000256" key="1">
    <source>
        <dbReference type="SAM" id="Phobius"/>
    </source>
</evidence>
<sequence length="152" mass="15848">MTANRSSRMDYWRRRPPAAAGVVMALAAAAFAVVSIVHFGVDIPVGFTTISDSFPGAAPPEAIIAAVVAIGATTVLTRRTKSRGIALGTTSFALLGTVYGLNITLNSTRTGDVAYHLSILATLLIILGLLLVPGRSDAQPARDVRNDVRSSS</sequence>
<feature type="transmembrane region" description="Helical" evidence="1">
    <location>
        <begin position="113"/>
        <end position="132"/>
    </location>
</feature>
<keyword evidence="1" id="KW-1133">Transmembrane helix</keyword>
<reference evidence="2 3" key="1">
    <citation type="submission" date="2023-12" db="EMBL/GenBank/DDBJ databases">
        <title>Micromonospora sp. nov., isolated from Atacama Desert.</title>
        <authorList>
            <person name="Carro L."/>
            <person name="Golinska P."/>
            <person name="Klenk H.-P."/>
            <person name="Goodfellow M."/>
        </authorList>
    </citation>
    <scope>NUCLEOTIDE SEQUENCE [LARGE SCALE GENOMIC DNA]</scope>
    <source>
        <strain evidence="2 3">4G53</strain>
    </source>
</reference>
<dbReference type="Proteomes" id="UP001290101">
    <property type="component" value="Unassembled WGS sequence"/>
</dbReference>
<protein>
    <recommendedName>
        <fullName evidence="4">DUF4383 domain-containing protein</fullName>
    </recommendedName>
</protein>
<evidence type="ECO:0000313" key="3">
    <source>
        <dbReference type="Proteomes" id="UP001290101"/>
    </source>
</evidence>
<comment type="caution">
    <text evidence="2">The sequence shown here is derived from an EMBL/GenBank/DDBJ whole genome shotgun (WGS) entry which is preliminary data.</text>
</comment>
<dbReference type="RefSeq" id="WP_322443548.1">
    <property type="nucleotide sequence ID" value="NZ_JAXOTQ010000059.1"/>
</dbReference>
<accession>A0ABU5JNY1</accession>
<keyword evidence="1" id="KW-0472">Membrane</keyword>
<keyword evidence="3" id="KW-1185">Reference proteome</keyword>
<keyword evidence="1" id="KW-0812">Transmembrane</keyword>
<dbReference type="EMBL" id="JAXOTQ010000059">
    <property type="protein sequence ID" value="MDZ5494029.1"/>
    <property type="molecule type" value="Genomic_DNA"/>
</dbReference>
<gene>
    <name evidence="2" type="ORF">U2F25_32025</name>
</gene>
<feature type="transmembrane region" description="Helical" evidence="1">
    <location>
        <begin position="84"/>
        <end position="101"/>
    </location>
</feature>
<name>A0ABU5JNY1_9ACTN</name>
<feature type="transmembrane region" description="Helical" evidence="1">
    <location>
        <begin position="21"/>
        <end position="41"/>
    </location>
</feature>
<proteinExistence type="predicted"/>